<dbReference type="PANTHER" id="PTHR11705">
    <property type="entry name" value="PROTEASE FAMILY M14 CARBOXYPEPTIDASE A,B"/>
    <property type="match status" value="1"/>
</dbReference>
<evidence type="ECO:0000256" key="4">
    <source>
        <dbReference type="ARBA" id="ARBA00022801"/>
    </source>
</evidence>
<dbReference type="SUPFAM" id="SSF53187">
    <property type="entry name" value="Zn-dependent exopeptidases"/>
    <property type="match status" value="1"/>
</dbReference>
<dbReference type="PANTHER" id="PTHR11705:SF143">
    <property type="entry name" value="SLL0236 PROTEIN"/>
    <property type="match status" value="1"/>
</dbReference>
<dbReference type="RefSeq" id="WP_160201445.1">
    <property type="nucleotide sequence ID" value="NZ_QXWK01000009.1"/>
</dbReference>
<proteinExistence type="inferred from homology"/>
<evidence type="ECO:0000256" key="1">
    <source>
        <dbReference type="ARBA" id="ARBA00001947"/>
    </source>
</evidence>
<comment type="cofactor">
    <cofactor evidence="1">
        <name>Zn(2+)</name>
        <dbReference type="ChEBI" id="CHEBI:29105"/>
    </cofactor>
</comment>
<comment type="caution">
    <text evidence="7">Lacks conserved residue(s) required for the propagation of feature annotation.</text>
</comment>
<dbReference type="GO" id="GO:0006508">
    <property type="term" value="P:proteolysis"/>
    <property type="evidence" value="ECO:0007669"/>
    <property type="project" value="UniProtKB-KW"/>
</dbReference>
<name>A0A845QM72_9FIRM</name>
<feature type="chain" id="PRO_5038689506" description="Peptidase M14 domain-containing protein" evidence="8">
    <location>
        <begin position="22"/>
        <end position="327"/>
    </location>
</feature>
<dbReference type="GO" id="GO:0008270">
    <property type="term" value="F:zinc ion binding"/>
    <property type="evidence" value="ECO:0007669"/>
    <property type="project" value="InterPro"/>
</dbReference>
<evidence type="ECO:0000256" key="3">
    <source>
        <dbReference type="ARBA" id="ARBA00022670"/>
    </source>
</evidence>
<dbReference type="AlphaFoldDB" id="A0A845QM72"/>
<keyword evidence="3" id="KW-0645">Protease</keyword>
<sequence length="327" mass="37322">MAKRFIIILCIFLALPIETFSASSDIVSTSDSKYTYSDFIEDLNALTDKYPDRLSKTYLGKTADRRSLYCVVLGNPKAEKQIFVTAGIHGREYINSQLVMGMIEYYCRNYKSGLYCGVSYEELFDSVSIIIVPMANPDGIAISALGPDAIRNATLRKKIKKMPRTGAYSNWQANARGVDLNRNYKMYSTYPSTKTYASQYYPGPKRFSENETQSILAALEDCSNVQAVINYHSMGGVIYWGYHNKSYKKRCWSFVKLFRVMTGYSTIDESYTKATYGDFEHYIMHEYKIPYVCIENGISGVPVPNREFSSIFKKNKLGFAKAAYQYR</sequence>
<comment type="caution">
    <text evidence="10">The sequence shown here is derived from an EMBL/GenBank/DDBJ whole genome shotgun (WGS) entry which is preliminary data.</text>
</comment>
<protein>
    <recommendedName>
        <fullName evidence="9">Peptidase M14 domain-containing protein</fullName>
    </recommendedName>
</protein>
<dbReference type="SMART" id="SM00631">
    <property type="entry name" value="Zn_pept"/>
    <property type="match status" value="1"/>
</dbReference>
<evidence type="ECO:0000256" key="7">
    <source>
        <dbReference type="PROSITE-ProRule" id="PRU01379"/>
    </source>
</evidence>
<evidence type="ECO:0000256" key="8">
    <source>
        <dbReference type="SAM" id="SignalP"/>
    </source>
</evidence>
<dbReference type="Gene3D" id="3.40.630.10">
    <property type="entry name" value="Zn peptidases"/>
    <property type="match status" value="1"/>
</dbReference>
<keyword evidence="8" id="KW-0732">Signal</keyword>
<accession>A0A845QM72</accession>
<comment type="similarity">
    <text evidence="2 7">Belongs to the peptidase M14 family.</text>
</comment>
<feature type="domain" description="Peptidase M14" evidence="9">
    <location>
        <begin position="32"/>
        <end position="327"/>
    </location>
</feature>
<evidence type="ECO:0000259" key="9">
    <source>
        <dbReference type="PROSITE" id="PS52035"/>
    </source>
</evidence>
<dbReference type="Proteomes" id="UP000446866">
    <property type="component" value="Unassembled WGS sequence"/>
</dbReference>
<keyword evidence="5" id="KW-0862">Zinc</keyword>
<dbReference type="InterPro" id="IPR000834">
    <property type="entry name" value="Peptidase_M14"/>
</dbReference>
<dbReference type="GO" id="GO:0004181">
    <property type="term" value="F:metallocarboxypeptidase activity"/>
    <property type="evidence" value="ECO:0007669"/>
    <property type="project" value="InterPro"/>
</dbReference>
<keyword evidence="11" id="KW-1185">Reference proteome</keyword>
<feature type="signal peptide" evidence="8">
    <location>
        <begin position="1"/>
        <end position="21"/>
    </location>
</feature>
<organism evidence="10 11">
    <name type="scientific">Anaerotruncus colihominis</name>
    <dbReference type="NCBI Taxonomy" id="169435"/>
    <lineage>
        <taxon>Bacteria</taxon>
        <taxon>Bacillati</taxon>
        <taxon>Bacillota</taxon>
        <taxon>Clostridia</taxon>
        <taxon>Eubacteriales</taxon>
        <taxon>Oscillospiraceae</taxon>
        <taxon>Anaerotruncus</taxon>
    </lineage>
</organism>
<evidence type="ECO:0000256" key="2">
    <source>
        <dbReference type="ARBA" id="ARBA00005988"/>
    </source>
</evidence>
<keyword evidence="6" id="KW-0482">Metalloprotease</keyword>
<gene>
    <name evidence="10" type="ORF">D0435_05820</name>
</gene>
<evidence type="ECO:0000256" key="6">
    <source>
        <dbReference type="ARBA" id="ARBA00023049"/>
    </source>
</evidence>
<evidence type="ECO:0000313" key="10">
    <source>
        <dbReference type="EMBL" id="NBH61168.1"/>
    </source>
</evidence>
<dbReference type="GO" id="GO:0005615">
    <property type="term" value="C:extracellular space"/>
    <property type="evidence" value="ECO:0007669"/>
    <property type="project" value="TreeGrafter"/>
</dbReference>
<keyword evidence="4" id="KW-0378">Hydrolase</keyword>
<dbReference type="EMBL" id="QXWK01000009">
    <property type="protein sequence ID" value="NBH61168.1"/>
    <property type="molecule type" value="Genomic_DNA"/>
</dbReference>
<dbReference type="PRINTS" id="PR00765">
    <property type="entry name" value="CRBOXYPTASEA"/>
</dbReference>
<evidence type="ECO:0000313" key="11">
    <source>
        <dbReference type="Proteomes" id="UP000446866"/>
    </source>
</evidence>
<evidence type="ECO:0000256" key="5">
    <source>
        <dbReference type="ARBA" id="ARBA00022833"/>
    </source>
</evidence>
<reference evidence="10 11" key="1">
    <citation type="submission" date="2018-08" db="EMBL/GenBank/DDBJ databases">
        <title>Murine metabolic-syndrome-specific gut microbial biobank.</title>
        <authorList>
            <person name="Liu C."/>
        </authorList>
    </citation>
    <scope>NUCLEOTIDE SEQUENCE [LARGE SCALE GENOMIC DNA]</scope>
    <source>
        <strain evidence="10 11">28</strain>
    </source>
</reference>
<dbReference type="PROSITE" id="PS52035">
    <property type="entry name" value="PEPTIDASE_M14"/>
    <property type="match status" value="1"/>
</dbReference>
<dbReference type="Pfam" id="PF00246">
    <property type="entry name" value="Peptidase_M14"/>
    <property type="match status" value="1"/>
</dbReference>